<dbReference type="VEuPathDB" id="MicrosporidiaDB:HERIO_558"/>
<name>A0A1X0QCU6_9MICR</name>
<evidence type="ECO:0000313" key="1">
    <source>
        <dbReference type="EMBL" id="ORD97600.1"/>
    </source>
</evidence>
<dbReference type="VEuPathDB" id="MicrosporidiaDB:A0H76_98"/>
<protein>
    <submittedName>
        <fullName evidence="1">Uncharacterized protein</fullName>
    </submittedName>
</protein>
<gene>
    <name evidence="1" type="ORF">HERIO_558</name>
</gene>
<dbReference type="Proteomes" id="UP000192356">
    <property type="component" value="Unassembled WGS sequence"/>
</dbReference>
<evidence type="ECO:0000313" key="2">
    <source>
        <dbReference type="Proteomes" id="UP000192356"/>
    </source>
</evidence>
<dbReference type="EMBL" id="LVKB01000017">
    <property type="protein sequence ID" value="ORD97600.1"/>
    <property type="molecule type" value="Genomic_DNA"/>
</dbReference>
<organism evidence="1 2">
    <name type="scientific">Hepatospora eriocheir</name>
    <dbReference type="NCBI Taxonomy" id="1081669"/>
    <lineage>
        <taxon>Eukaryota</taxon>
        <taxon>Fungi</taxon>
        <taxon>Fungi incertae sedis</taxon>
        <taxon>Microsporidia</taxon>
        <taxon>Hepatosporidae</taxon>
        <taxon>Hepatospora</taxon>
    </lineage>
</organism>
<dbReference type="AlphaFoldDB" id="A0A1X0QCU6"/>
<sequence length="464" mass="52730">MFKYLLILVNLGANTVDKESNNMKENDSQMINISQFGKKVNIGQNGLFLSAIPTVDSKITFQNKQQASTFEISQHSNKQHMIKLYDTDKVIEKSLSKPDVIQINTVKAIDNQLMMLELDNGKYKIKIKYDTIEVCLTNKDNVLVAEPCTDNNTQRFDIIADNLPPDNINEDFAKILKDDFYLQVDNIPVTKLGNILSFGLESEPIKFTSEKVNDFYRLKTRSGKYLDINNNNITINTSDNKNTNLFRIKSIPGNRAFIIEIVNGKCLSKDLDNKIVLSECGDEKMKQDFNFTVESKMPERFYILELTTYKFFSDEPGELVFKDNVDKANKFELIQSDNDNEYLVGILGNKNMKYLNRQEGKLIINNMPDSTWIVGGNKQTISLSDPNNSVRLTQKEIDGKLVLELGKSESDMKGQLFRKAKDPTELMANNASKLLNKTKEVTINDAIKEGENKLKSDKTGNNSI</sequence>
<reference evidence="1 2" key="1">
    <citation type="journal article" date="2017" name="Environ. Microbiol.">
        <title>Decay of the glycolytic pathway and adaptation to intranuclear parasitism within Enterocytozoonidae microsporidia.</title>
        <authorList>
            <person name="Wiredu Boakye D."/>
            <person name="Jaroenlak P."/>
            <person name="Prachumwat A."/>
            <person name="Williams T.A."/>
            <person name="Bateman K.S."/>
            <person name="Itsathitphaisarn O."/>
            <person name="Sritunyalucksana K."/>
            <person name="Paszkiewicz K.H."/>
            <person name="Moore K.A."/>
            <person name="Stentiford G.D."/>
            <person name="Williams B.A."/>
        </authorList>
    </citation>
    <scope>NUCLEOTIDE SEQUENCE [LARGE SCALE GENOMIC DNA]</scope>
    <source>
        <strain evidence="1 2">GB1</strain>
    </source>
</reference>
<dbReference type="VEuPathDB" id="MicrosporidiaDB:A0H76_3049"/>
<accession>A0A1X0QCU6</accession>
<comment type="caution">
    <text evidence="1">The sequence shown here is derived from an EMBL/GenBank/DDBJ whole genome shotgun (WGS) entry which is preliminary data.</text>
</comment>
<keyword evidence="2" id="KW-1185">Reference proteome</keyword>
<proteinExistence type="predicted"/>